<evidence type="ECO:0000256" key="8">
    <source>
        <dbReference type="ARBA" id="ARBA00023098"/>
    </source>
</evidence>
<dbReference type="PANTHER" id="PTHR18896">
    <property type="entry name" value="PHOSPHOLIPASE D"/>
    <property type="match status" value="1"/>
</dbReference>
<keyword evidence="10" id="KW-1133">Transmembrane helix</keyword>
<name>A0ABT0DMN4_9HYPH</name>
<dbReference type="InterPro" id="IPR025202">
    <property type="entry name" value="PLD-like_dom"/>
</dbReference>
<evidence type="ECO:0000256" key="4">
    <source>
        <dbReference type="ARBA" id="ARBA00018392"/>
    </source>
</evidence>
<comment type="function">
    <text evidence="2">Could be a virulence factor.</text>
</comment>
<dbReference type="CDD" id="cd09143">
    <property type="entry name" value="PLDc_vPLD1_2_like_bac_2"/>
    <property type="match status" value="1"/>
</dbReference>
<dbReference type="Pfam" id="PF13091">
    <property type="entry name" value="PLDc_2"/>
    <property type="match status" value="1"/>
</dbReference>
<keyword evidence="8" id="KW-0443">Lipid metabolism</keyword>
<keyword evidence="6" id="KW-0677">Repeat</keyword>
<dbReference type="InterPro" id="IPR032816">
    <property type="entry name" value="VTT_dom"/>
</dbReference>
<evidence type="ECO:0000256" key="7">
    <source>
        <dbReference type="ARBA" id="ARBA00022801"/>
    </source>
</evidence>
<proteinExistence type="predicted"/>
<dbReference type="RefSeq" id="WP_247200519.1">
    <property type="nucleotide sequence ID" value="NZ_JALKCG010000003.1"/>
</dbReference>
<dbReference type="InterPro" id="IPR015679">
    <property type="entry name" value="PLipase_D_fam"/>
</dbReference>
<feature type="domain" description="PLD phosphodiesterase" evidence="11">
    <location>
        <begin position="157"/>
        <end position="184"/>
    </location>
</feature>
<keyword evidence="13" id="KW-1185">Reference proteome</keyword>
<evidence type="ECO:0000256" key="3">
    <source>
        <dbReference type="ARBA" id="ARBA00004613"/>
    </source>
</evidence>
<evidence type="ECO:0000256" key="1">
    <source>
        <dbReference type="ARBA" id="ARBA00000798"/>
    </source>
</evidence>
<protein>
    <recommendedName>
        <fullName evidence="4">Phospholipase D</fullName>
    </recommendedName>
    <alternativeName>
        <fullName evidence="9">Choline phosphatase</fullName>
    </alternativeName>
</protein>
<comment type="caution">
    <text evidence="12">The sequence shown here is derived from an EMBL/GenBank/DDBJ whole genome shotgun (WGS) entry which is preliminary data.</text>
</comment>
<dbReference type="SMART" id="SM00155">
    <property type="entry name" value="PLDc"/>
    <property type="match status" value="2"/>
</dbReference>
<reference evidence="13" key="1">
    <citation type="submission" date="2023-07" db="EMBL/GenBank/DDBJ databases">
        <title>Ancylobacter moscoviensis sp. nov., facultatively methylotrophic bacteria from activated sludge and the reclassification of Starkeya novella (Starkey 1934) Kelly et al. 2000 as Ancylobacter novellus comb. nov., Starkeya koreensis Im et al. 2006 as Ancylobacter koreensis comb.nov., Angulomicrobium tetraedrale Vasil'eva et al. 1986 as Ancylobacter tetraedralis comb. nov., Angulomicrobium amanitiforme Fritz et al. 2004 as Ancylobacter amanitiformis comb. nov. and Methylorhabdus multivorans Doronina et al. 1996 as Ancylobacter multivorans comb. nov. and emended description of the genus Ancylobacter.</title>
        <authorList>
            <person name="Doronina N."/>
            <person name="Chemodurova A."/>
            <person name="Grouzdev D."/>
            <person name="Koziaeva V."/>
            <person name="Shi W."/>
            <person name="Wu L."/>
            <person name="Kaparullina E."/>
        </authorList>
    </citation>
    <scope>NUCLEOTIDE SEQUENCE [LARGE SCALE GENOMIC DNA]</scope>
    <source>
        <strain evidence="13">Jip08</strain>
    </source>
</reference>
<evidence type="ECO:0000256" key="10">
    <source>
        <dbReference type="SAM" id="Phobius"/>
    </source>
</evidence>
<feature type="transmembrane region" description="Helical" evidence="10">
    <location>
        <begin position="548"/>
        <end position="578"/>
    </location>
</feature>
<keyword evidence="10" id="KW-0812">Transmembrane</keyword>
<dbReference type="Proteomes" id="UP001202867">
    <property type="component" value="Unassembled WGS sequence"/>
</dbReference>
<dbReference type="Pfam" id="PF09335">
    <property type="entry name" value="VTT_dom"/>
    <property type="match status" value="1"/>
</dbReference>
<gene>
    <name evidence="12" type="ORF">MWN33_10860</name>
</gene>
<feature type="domain" description="PLD phosphodiesterase" evidence="11">
    <location>
        <begin position="377"/>
        <end position="404"/>
    </location>
</feature>
<dbReference type="InterPro" id="IPR001736">
    <property type="entry name" value="PLipase_D/transphosphatidylase"/>
</dbReference>
<keyword evidence="5" id="KW-0964">Secreted</keyword>
<feature type="transmembrane region" description="Helical" evidence="10">
    <location>
        <begin position="506"/>
        <end position="527"/>
    </location>
</feature>
<comment type="catalytic activity">
    <reaction evidence="1">
        <text>a 1,2-diacyl-sn-glycero-3-phosphocholine + H2O = a 1,2-diacyl-sn-glycero-3-phosphate + choline + H(+)</text>
        <dbReference type="Rhea" id="RHEA:14445"/>
        <dbReference type="ChEBI" id="CHEBI:15354"/>
        <dbReference type="ChEBI" id="CHEBI:15377"/>
        <dbReference type="ChEBI" id="CHEBI:15378"/>
        <dbReference type="ChEBI" id="CHEBI:57643"/>
        <dbReference type="ChEBI" id="CHEBI:58608"/>
        <dbReference type="EC" id="3.1.4.4"/>
    </reaction>
</comment>
<keyword evidence="7" id="KW-0378">Hydrolase</keyword>
<evidence type="ECO:0000313" key="13">
    <source>
        <dbReference type="Proteomes" id="UP001202867"/>
    </source>
</evidence>
<evidence type="ECO:0000256" key="6">
    <source>
        <dbReference type="ARBA" id="ARBA00022737"/>
    </source>
</evidence>
<dbReference type="PROSITE" id="PS50035">
    <property type="entry name" value="PLD"/>
    <property type="match status" value="2"/>
</dbReference>
<feature type="transmembrane region" description="Helical" evidence="10">
    <location>
        <begin position="646"/>
        <end position="679"/>
    </location>
</feature>
<accession>A0ABT0DMN4</accession>
<evidence type="ECO:0000256" key="5">
    <source>
        <dbReference type="ARBA" id="ARBA00022525"/>
    </source>
</evidence>
<dbReference type="EMBL" id="JALKCG010000003">
    <property type="protein sequence ID" value="MCK0208531.1"/>
    <property type="molecule type" value="Genomic_DNA"/>
</dbReference>
<evidence type="ECO:0000256" key="2">
    <source>
        <dbReference type="ARBA" id="ARBA00003145"/>
    </source>
</evidence>
<evidence type="ECO:0000256" key="9">
    <source>
        <dbReference type="ARBA" id="ARBA00029594"/>
    </source>
</evidence>
<feature type="transmembrane region" description="Helical" evidence="10">
    <location>
        <begin position="584"/>
        <end position="602"/>
    </location>
</feature>
<dbReference type="Gene3D" id="3.30.870.10">
    <property type="entry name" value="Endonuclease Chain A"/>
    <property type="match status" value="2"/>
</dbReference>
<dbReference type="PANTHER" id="PTHR18896:SF76">
    <property type="entry name" value="PHOSPHOLIPASE"/>
    <property type="match status" value="1"/>
</dbReference>
<organism evidence="12 13">
    <name type="scientific">Ancylobacter koreensis</name>
    <dbReference type="NCBI Taxonomy" id="266121"/>
    <lineage>
        <taxon>Bacteria</taxon>
        <taxon>Pseudomonadati</taxon>
        <taxon>Pseudomonadota</taxon>
        <taxon>Alphaproteobacteria</taxon>
        <taxon>Hyphomicrobiales</taxon>
        <taxon>Xanthobacteraceae</taxon>
        <taxon>Ancylobacter</taxon>
    </lineage>
</organism>
<sequence length="723" mass="78801">MSRNHDLLESAIAVQPAPEPLAPPPQRGEGAVLKQGRNVWRVANAEHARVLVDGAAYFGALRAAMLQARETIHIAGWDLDSRMKLVGESGTADDGLPETLAAFLSALVERNPRLRIRLLLWDYSVMFALERELAPIYSFLWATPKQIELCLDDALPLGASHHQKIVVMDDSLAFSGGLDLTGRRWDTPAHRPDDPLRIDPQGGAYEPFHDVQMAVDGEAASALGALFRERWKRAASERLAPTRRARTRWPKELEPDFRNVDIGIARTLPDYGGERSAREVETLLFDMIDAAERTIYVENQFVTCERFTERLIERMKARPELEALIVTPRTYRSWIEYQVMGVPRDRLRSRLAEEGLSERARLVFPAVEGEDAAGEPASVFVHSKMLIVDDRLLRVGSANICNRSMGFDSECDLVIEARDDSEHSTIAAIRDRLVGEHVGLAPEAVAEIVARDGLIAASRAGEEGRQLADLPPVPPAELALPQINALADPLEPIYDDRSPAKSGRNWRISAILIGVGVLAALVIAWANSPFADPERIVSALDGMADRPWGAAVVVAIYVLSGLVVFPVSVLIVATVAVYGGWTGALLAGIGALASAIVTFFIGRQLGAGVIRRFIGPRINRIRRGLAERGVLTVATMRMVPAAPYTFINLVAGAAGLGLLDFVLGTALGLLPGLIVLSALGHQIMELVAEPSLLRISLLIGFVLLWIGCSIGLQLLVTRLRRPA</sequence>
<dbReference type="SUPFAM" id="SSF56024">
    <property type="entry name" value="Phospholipase D/nuclease"/>
    <property type="match status" value="2"/>
</dbReference>
<keyword evidence="10" id="KW-0472">Membrane</keyword>
<dbReference type="Pfam" id="PF00614">
    <property type="entry name" value="PLDc"/>
    <property type="match status" value="1"/>
</dbReference>
<evidence type="ECO:0000259" key="11">
    <source>
        <dbReference type="PROSITE" id="PS50035"/>
    </source>
</evidence>
<dbReference type="CDD" id="cd09140">
    <property type="entry name" value="PLDc_vPLD1_2_like_bac_1"/>
    <property type="match status" value="1"/>
</dbReference>
<comment type="subcellular location">
    <subcellularLocation>
        <location evidence="3">Secreted</location>
    </subcellularLocation>
</comment>
<feature type="transmembrane region" description="Helical" evidence="10">
    <location>
        <begin position="691"/>
        <end position="716"/>
    </location>
</feature>
<evidence type="ECO:0000313" key="12">
    <source>
        <dbReference type="EMBL" id="MCK0208531.1"/>
    </source>
</evidence>